<keyword evidence="7" id="KW-0560">Oxidoreductase</keyword>
<evidence type="ECO:0000256" key="4">
    <source>
        <dbReference type="ARBA" id="ARBA00022723"/>
    </source>
</evidence>
<protein>
    <recommendedName>
        <fullName evidence="15">lytic cellulose monooxygenase (C4-dehydrogenating)</fullName>
        <ecNumber evidence="15">1.14.99.56</ecNumber>
    </recommendedName>
</protein>
<dbReference type="EC" id="1.14.99.56" evidence="15"/>
<evidence type="ECO:0000256" key="2">
    <source>
        <dbReference type="ARBA" id="ARBA00004613"/>
    </source>
</evidence>
<keyword evidence="3" id="KW-0964">Secreted</keyword>
<evidence type="ECO:0000256" key="16">
    <source>
        <dbReference type="SAM" id="SignalP"/>
    </source>
</evidence>
<dbReference type="EMBL" id="MU839028">
    <property type="protein sequence ID" value="KAK1763405.1"/>
    <property type="molecule type" value="Genomic_DNA"/>
</dbReference>
<keyword evidence="10" id="KW-1015">Disulfide bond</keyword>
<accession>A0AAJ0BSE1</accession>
<dbReference type="GO" id="GO:0046872">
    <property type="term" value="F:metal ion binding"/>
    <property type="evidence" value="ECO:0007669"/>
    <property type="project" value="UniProtKB-KW"/>
</dbReference>
<evidence type="ECO:0000259" key="17">
    <source>
        <dbReference type="Pfam" id="PF03443"/>
    </source>
</evidence>
<keyword evidence="4" id="KW-0479">Metal-binding</keyword>
<feature type="signal peptide" evidence="16">
    <location>
        <begin position="1"/>
        <end position="16"/>
    </location>
</feature>
<dbReference type="RefSeq" id="XP_060279618.1">
    <property type="nucleotide sequence ID" value="XM_060431990.1"/>
</dbReference>
<evidence type="ECO:0000313" key="19">
    <source>
        <dbReference type="Proteomes" id="UP001244011"/>
    </source>
</evidence>
<keyword evidence="18" id="KW-0378">Hydrolase</keyword>
<evidence type="ECO:0000256" key="9">
    <source>
        <dbReference type="ARBA" id="ARBA00023033"/>
    </source>
</evidence>
<dbReference type="Pfam" id="PF03443">
    <property type="entry name" value="AA9"/>
    <property type="match status" value="1"/>
</dbReference>
<evidence type="ECO:0000256" key="10">
    <source>
        <dbReference type="ARBA" id="ARBA00023157"/>
    </source>
</evidence>
<reference evidence="18" key="1">
    <citation type="submission" date="2023-06" db="EMBL/GenBank/DDBJ databases">
        <title>Genome-scale phylogeny and comparative genomics of the fungal order Sordariales.</title>
        <authorList>
            <consortium name="Lawrence Berkeley National Laboratory"/>
            <person name="Hensen N."/>
            <person name="Bonometti L."/>
            <person name="Westerberg I."/>
            <person name="Brannstrom I.O."/>
            <person name="Guillou S."/>
            <person name="Cros-Aarteil S."/>
            <person name="Calhoun S."/>
            <person name="Haridas S."/>
            <person name="Kuo A."/>
            <person name="Mondo S."/>
            <person name="Pangilinan J."/>
            <person name="Riley R."/>
            <person name="Labutti K."/>
            <person name="Andreopoulos B."/>
            <person name="Lipzen A."/>
            <person name="Chen C."/>
            <person name="Yanf M."/>
            <person name="Daum C."/>
            <person name="Ng V."/>
            <person name="Clum A."/>
            <person name="Steindorff A."/>
            <person name="Ohm R."/>
            <person name="Martin F."/>
            <person name="Silar P."/>
            <person name="Natvig D."/>
            <person name="Lalanne C."/>
            <person name="Gautier V."/>
            <person name="Ament-Velasquez S.L."/>
            <person name="Kruys A."/>
            <person name="Hutchinson M.I."/>
            <person name="Powell A.J."/>
            <person name="Barry K."/>
            <person name="Miller A.N."/>
            <person name="Grigoriev I.V."/>
            <person name="Debuchy R."/>
            <person name="Gladieux P."/>
            <person name="Thoren M.H."/>
            <person name="Johannesson H."/>
        </authorList>
    </citation>
    <scope>NUCLEOTIDE SEQUENCE</scope>
    <source>
        <strain evidence="18">8032-3</strain>
    </source>
</reference>
<comment type="subcellular location">
    <subcellularLocation>
        <location evidence="2">Secreted</location>
    </subcellularLocation>
</comment>
<dbReference type="GO" id="GO:0016787">
    <property type="term" value="F:hydrolase activity"/>
    <property type="evidence" value="ECO:0007669"/>
    <property type="project" value="UniProtKB-KW"/>
</dbReference>
<evidence type="ECO:0000256" key="14">
    <source>
        <dbReference type="ARBA" id="ARBA00045077"/>
    </source>
</evidence>
<gene>
    <name evidence="18" type="ORF">QBC33DRAFT_598639</name>
</gene>
<keyword evidence="11" id="KW-0119">Carbohydrate metabolism</keyword>
<evidence type="ECO:0000256" key="7">
    <source>
        <dbReference type="ARBA" id="ARBA00023002"/>
    </source>
</evidence>
<evidence type="ECO:0000256" key="3">
    <source>
        <dbReference type="ARBA" id="ARBA00022525"/>
    </source>
</evidence>
<comment type="cofactor">
    <cofactor evidence="1">
        <name>Cu(2+)</name>
        <dbReference type="ChEBI" id="CHEBI:29036"/>
    </cofactor>
</comment>
<evidence type="ECO:0000256" key="1">
    <source>
        <dbReference type="ARBA" id="ARBA00001973"/>
    </source>
</evidence>
<dbReference type="AlphaFoldDB" id="A0AAJ0BSE1"/>
<dbReference type="GeneID" id="85315177"/>
<name>A0AAJ0BSE1_9PEZI</name>
<evidence type="ECO:0000256" key="13">
    <source>
        <dbReference type="ARBA" id="ARBA00044502"/>
    </source>
</evidence>
<dbReference type="CDD" id="cd21175">
    <property type="entry name" value="LPMO_AA9"/>
    <property type="match status" value="1"/>
</dbReference>
<sequence length="231" mass="24465">MKFLASVLAVATAVQAHYTFPRLVVNGKAEESDWSVTRMTKNAQSKQGVLNPTSPDIRCYSSQNAASIATVPAGATVHYISSQQVNHPGPTQYYLAKVPAGASAASWGGDGAVWFKFSTTMPSVDANKQMTWPGQNEYKTHNATIPSDTPDGEYLLRVEQIALHQAMQANGAQFYLACSQIQITGGTSSGKPGPLVALPGAYKTNDPGILVNLGSIQPDAYIPPGPAVWLG</sequence>
<dbReference type="GO" id="GO:0030245">
    <property type="term" value="P:cellulose catabolic process"/>
    <property type="evidence" value="ECO:0007669"/>
    <property type="project" value="UniProtKB-KW"/>
</dbReference>
<comment type="similarity">
    <text evidence="13">Belongs to the polysaccharide monooxygenase AA9 family.</text>
</comment>
<keyword evidence="12" id="KW-0624">Polysaccharide degradation</keyword>
<keyword evidence="5 16" id="KW-0732">Signal</keyword>
<evidence type="ECO:0000256" key="8">
    <source>
        <dbReference type="ARBA" id="ARBA00023008"/>
    </source>
</evidence>
<keyword evidence="6" id="KW-0136">Cellulose degradation</keyword>
<evidence type="ECO:0000313" key="18">
    <source>
        <dbReference type="EMBL" id="KAK1763405.1"/>
    </source>
</evidence>
<evidence type="ECO:0000256" key="15">
    <source>
        <dbReference type="ARBA" id="ARBA00047174"/>
    </source>
</evidence>
<comment type="caution">
    <text evidence="18">The sequence shown here is derived from an EMBL/GenBank/DDBJ whole genome shotgun (WGS) entry which is preliminary data.</text>
</comment>
<evidence type="ECO:0000256" key="11">
    <source>
        <dbReference type="ARBA" id="ARBA00023277"/>
    </source>
</evidence>
<dbReference type="Gene3D" id="2.70.50.70">
    <property type="match status" value="1"/>
</dbReference>
<keyword evidence="8" id="KW-0186">Copper</keyword>
<evidence type="ECO:0000256" key="6">
    <source>
        <dbReference type="ARBA" id="ARBA00023001"/>
    </source>
</evidence>
<dbReference type="Proteomes" id="UP001244011">
    <property type="component" value="Unassembled WGS sequence"/>
</dbReference>
<evidence type="ECO:0000256" key="5">
    <source>
        <dbReference type="ARBA" id="ARBA00022729"/>
    </source>
</evidence>
<dbReference type="InterPro" id="IPR049892">
    <property type="entry name" value="AA9"/>
</dbReference>
<organism evidence="18 19">
    <name type="scientific">Phialemonium atrogriseum</name>
    <dbReference type="NCBI Taxonomy" id="1093897"/>
    <lineage>
        <taxon>Eukaryota</taxon>
        <taxon>Fungi</taxon>
        <taxon>Dikarya</taxon>
        <taxon>Ascomycota</taxon>
        <taxon>Pezizomycotina</taxon>
        <taxon>Sordariomycetes</taxon>
        <taxon>Sordariomycetidae</taxon>
        <taxon>Cephalothecales</taxon>
        <taxon>Cephalothecaceae</taxon>
        <taxon>Phialemonium</taxon>
    </lineage>
</organism>
<dbReference type="PANTHER" id="PTHR33353">
    <property type="entry name" value="PUTATIVE (AFU_ORTHOLOGUE AFUA_1G12560)-RELATED"/>
    <property type="match status" value="1"/>
</dbReference>
<feature type="chain" id="PRO_5042545806" description="lytic cellulose monooxygenase (C4-dehydrogenating)" evidence="16">
    <location>
        <begin position="17"/>
        <end position="231"/>
    </location>
</feature>
<proteinExistence type="inferred from homology"/>
<feature type="domain" description="Auxiliary Activity family 9 catalytic" evidence="17">
    <location>
        <begin position="17"/>
        <end position="217"/>
    </location>
</feature>
<comment type="catalytic activity">
    <reaction evidence="14">
        <text>[(1-&gt;4)-beta-D-glucosyl]n+m + reduced acceptor + O2 = 4-dehydro-beta-D-glucosyl-[(1-&gt;4)-beta-D-glucosyl]n-1 + [(1-&gt;4)-beta-D-glucosyl]m + acceptor + H2O.</text>
        <dbReference type="EC" id="1.14.99.56"/>
    </reaction>
</comment>
<dbReference type="InterPro" id="IPR005103">
    <property type="entry name" value="AA9_LPMO"/>
</dbReference>
<dbReference type="GO" id="GO:0005576">
    <property type="term" value="C:extracellular region"/>
    <property type="evidence" value="ECO:0007669"/>
    <property type="project" value="UniProtKB-SubCell"/>
</dbReference>
<keyword evidence="9" id="KW-0503">Monooxygenase</keyword>
<dbReference type="PANTHER" id="PTHR33353:SF10">
    <property type="entry name" value="ENDO-BETA-1,4-GLUCANASE D"/>
    <property type="match status" value="1"/>
</dbReference>
<evidence type="ECO:0000256" key="12">
    <source>
        <dbReference type="ARBA" id="ARBA00023326"/>
    </source>
</evidence>
<keyword evidence="19" id="KW-1185">Reference proteome</keyword>
<dbReference type="GO" id="GO:0004497">
    <property type="term" value="F:monooxygenase activity"/>
    <property type="evidence" value="ECO:0007669"/>
    <property type="project" value="UniProtKB-KW"/>
</dbReference>